<gene>
    <name evidence="1" type="ORF">ADIARSV_1653</name>
</gene>
<accession>R9GUJ5</accession>
<reference evidence="1 2" key="1">
    <citation type="journal article" date="2013" name="Genome Announc.">
        <title>Draft Genome Sequence of Arcticibacter svalbardensis Strain MN12-7T, a Member of the Family Sphingobacteriaceae Isolated from an Arctic Soil Sample.</title>
        <authorList>
            <person name="Shivaji S."/>
            <person name="Ara S."/>
            <person name="Prasad S."/>
            <person name="Manasa B.P."/>
            <person name="Begum Z."/>
            <person name="Singh A."/>
            <person name="Kumar Pinnaka A."/>
        </authorList>
    </citation>
    <scope>NUCLEOTIDE SEQUENCE [LARGE SCALE GENOMIC DNA]</scope>
    <source>
        <strain evidence="1 2">MN12-7</strain>
    </source>
</reference>
<dbReference type="Proteomes" id="UP000014174">
    <property type="component" value="Unassembled WGS sequence"/>
</dbReference>
<dbReference type="RefSeq" id="WP_016194889.1">
    <property type="nucleotide sequence ID" value="NZ_AQPN01000063.1"/>
</dbReference>
<dbReference type="EMBL" id="AQPN01000063">
    <property type="protein sequence ID" value="EOR95165.1"/>
    <property type="molecule type" value="Genomic_DNA"/>
</dbReference>
<evidence type="ECO:0008006" key="3">
    <source>
        <dbReference type="Google" id="ProtNLM"/>
    </source>
</evidence>
<name>R9GUJ5_9SPHI</name>
<dbReference type="OrthoDB" id="649906at2"/>
<evidence type="ECO:0000313" key="2">
    <source>
        <dbReference type="Proteomes" id="UP000014174"/>
    </source>
</evidence>
<organism evidence="1 2">
    <name type="scientific">Arcticibacter svalbardensis MN12-7</name>
    <dbReference type="NCBI Taxonomy" id="1150600"/>
    <lineage>
        <taxon>Bacteria</taxon>
        <taxon>Pseudomonadati</taxon>
        <taxon>Bacteroidota</taxon>
        <taxon>Sphingobacteriia</taxon>
        <taxon>Sphingobacteriales</taxon>
        <taxon>Sphingobacteriaceae</taxon>
        <taxon>Arcticibacter</taxon>
    </lineage>
</organism>
<keyword evidence="2" id="KW-1185">Reference proteome</keyword>
<dbReference type="PROSITE" id="PS51257">
    <property type="entry name" value="PROKAR_LIPOPROTEIN"/>
    <property type="match status" value="1"/>
</dbReference>
<evidence type="ECO:0000313" key="1">
    <source>
        <dbReference type="EMBL" id="EOR95165.1"/>
    </source>
</evidence>
<sequence length="206" mass="22941">MKRIIFAMLIGLIGISACKTVDYDWENYKYTAVPIVTLDTAKSALATRQAAKVSFFNLKSADVGSQQFGFSLNWEGFGLVTVSSIEVYASYNKAEASVPGYPIVINYPGNQYPNIYQFPIPSVVKSTEKLYDTATTFPKTYSFTANELATLTGANLSTVEVNDYFLFKFILNLSDGRRIITFFNNVCDESRGEPGDCRVGVRFKNQ</sequence>
<protein>
    <recommendedName>
        <fullName evidence="3">Lipoprotein</fullName>
    </recommendedName>
</protein>
<dbReference type="AlphaFoldDB" id="R9GUJ5"/>
<dbReference type="PATRIC" id="fig|1150600.3.peg.1626"/>
<proteinExistence type="predicted"/>
<comment type="caution">
    <text evidence="1">The sequence shown here is derived from an EMBL/GenBank/DDBJ whole genome shotgun (WGS) entry which is preliminary data.</text>
</comment>
<dbReference type="STRING" id="1150600.ADIARSV_1653"/>
<dbReference type="eggNOG" id="ENOG502ZG3G">
    <property type="taxonomic scope" value="Bacteria"/>
</dbReference>